<sequence length="189" mass="21900">MELIQHREALLTQVRSQMHEKRYQHTLGVAEVAKELAVRFGADPIKAELAGLLHDYCKCWEISRLRDYLLRYDFPQDLLSGDKELWHAFVGAIVVHQELQIQDVEILQAIRYHTTGRENMSLLEKVVCLADYIEPNRNYPGLEEIRRLAKQDLNQALALALGGTICFLIEKKQRVYPLTLLAYNDLVKE</sequence>
<keyword evidence="5" id="KW-0408">Iron</keyword>
<dbReference type="GO" id="GO:0046872">
    <property type="term" value="F:metal ion binding"/>
    <property type="evidence" value="ECO:0007669"/>
    <property type="project" value="UniProtKB-KW"/>
</dbReference>
<accession>A0A518V8A9</accession>
<dbReference type="GO" id="GO:0008803">
    <property type="term" value="F:bis(5'-nucleosyl)-tetraphosphatase (symmetrical) activity"/>
    <property type="evidence" value="ECO:0007669"/>
    <property type="project" value="UniProtKB-EC"/>
</dbReference>
<evidence type="ECO:0000313" key="8">
    <source>
        <dbReference type="EMBL" id="QDX93209.1"/>
    </source>
</evidence>
<dbReference type="EMBL" id="CP033464">
    <property type="protein sequence ID" value="QDX93209.1"/>
    <property type="molecule type" value="Genomic_DNA"/>
</dbReference>
<dbReference type="CDD" id="cd00077">
    <property type="entry name" value="HDc"/>
    <property type="match status" value="1"/>
</dbReference>
<keyword evidence="4" id="KW-0378">Hydrolase</keyword>
<dbReference type="Proteomes" id="UP000319432">
    <property type="component" value="Chromosome"/>
</dbReference>
<keyword evidence="2" id="KW-0479">Metal-binding</keyword>
<evidence type="ECO:0000256" key="4">
    <source>
        <dbReference type="ARBA" id="ARBA00022801"/>
    </source>
</evidence>
<keyword evidence="3" id="KW-0547">Nucleotide-binding</keyword>
<evidence type="ECO:0000256" key="3">
    <source>
        <dbReference type="ARBA" id="ARBA00022741"/>
    </source>
</evidence>
<dbReference type="OrthoDB" id="9782134at2"/>
<dbReference type="EC" id="3.6.1.41" evidence="1"/>
<evidence type="ECO:0000313" key="9">
    <source>
        <dbReference type="Proteomes" id="UP000319432"/>
    </source>
</evidence>
<organism evidence="8 9">
    <name type="scientific">Brevibacillus laterosporus</name>
    <name type="common">Bacillus laterosporus</name>
    <dbReference type="NCBI Taxonomy" id="1465"/>
    <lineage>
        <taxon>Bacteria</taxon>
        <taxon>Bacillati</taxon>
        <taxon>Bacillota</taxon>
        <taxon>Bacilli</taxon>
        <taxon>Bacillales</taxon>
        <taxon>Paenibacillaceae</taxon>
        <taxon>Brevibacillus</taxon>
    </lineage>
</organism>
<dbReference type="SUPFAM" id="SSF109604">
    <property type="entry name" value="HD-domain/PDEase-like"/>
    <property type="match status" value="1"/>
</dbReference>
<evidence type="ECO:0000256" key="2">
    <source>
        <dbReference type="ARBA" id="ARBA00022723"/>
    </source>
</evidence>
<evidence type="ECO:0000259" key="7">
    <source>
        <dbReference type="PROSITE" id="PS51831"/>
    </source>
</evidence>
<name>A0A518V8A9_BRELA</name>
<dbReference type="Gene3D" id="1.10.3210.10">
    <property type="entry name" value="Hypothetical protein af1432"/>
    <property type="match status" value="1"/>
</dbReference>
<dbReference type="GO" id="GO:0000166">
    <property type="term" value="F:nucleotide binding"/>
    <property type="evidence" value="ECO:0007669"/>
    <property type="project" value="UniProtKB-KW"/>
</dbReference>
<dbReference type="NCBIfam" id="TIGR00277">
    <property type="entry name" value="HDIG"/>
    <property type="match status" value="1"/>
</dbReference>
<dbReference type="InterPro" id="IPR051094">
    <property type="entry name" value="Diverse_Catalytic_Enzymes"/>
</dbReference>
<dbReference type="PANTHER" id="PTHR35795">
    <property type="entry name" value="SLR1885 PROTEIN"/>
    <property type="match status" value="1"/>
</dbReference>
<dbReference type="AlphaFoldDB" id="A0A518V8A9"/>
<dbReference type="Pfam" id="PF01966">
    <property type="entry name" value="HD"/>
    <property type="match status" value="1"/>
</dbReference>
<dbReference type="InterPro" id="IPR005249">
    <property type="entry name" value="YqeK"/>
</dbReference>
<feature type="domain" description="HD" evidence="7">
    <location>
        <begin position="22"/>
        <end position="136"/>
    </location>
</feature>
<gene>
    <name evidence="8" type="ORF">EEL30_13410</name>
</gene>
<evidence type="ECO:0000256" key="5">
    <source>
        <dbReference type="ARBA" id="ARBA00023004"/>
    </source>
</evidence>
<protein>
    <recommendedName>
        <fullName evidence="1">bis(5'-nucleosyl)-tetraphosphatase (symmetrical)</fullName>
        <ecNumber evidence="1">3.6.1.41</ecNumber>
    </recommendedName>
</protein>
<keyword evidence="9" id="KW-1185">Reference proteome</keyword>
<dbReference type="SMART" id="SM00471">
    <property type="entry name" value="HDc"/>
    <property type="match status" value="1"/>
</dbReference>
<dbReference type="InterPro" id="IPR006674">
    <property type="entry name" value="HD_domain"/>
</dbReference>
<reference evidence="8 9" key="1">
    <citation type="submission" date="2018-11" db="EMBL/GenBank/DDBJ databases">
        <title>Phylogenetic determinants of toxin gene distribution in genomes of Brevibacillus laterosporus.</title>
        <authorList>
            <person name="Glare T.R."/>
            <person name="Durrant A."/>
            <person name="Berry C."/>
            <person name="Palma L."/>
            <person name="Ormskirk M."/>
            <person name="Cox M.O."/>
        </authorList>
    </citation>
    <scope>NUCLEOTIDE SEQUENCE [LARGE SCALE GENOMIC DNA]</scope>
    <source>
        <strain evidence="8 9">1821L</strain>
    </source>
</reference>
<dbReference type="PANTHER" id="PTHR35795:SF1">
    <property type="entry name" value="BIS(5'-NUCLEOSYL)-TETRAPHOSPHATASE, SYMMETRICAL"/>
    <property type="match status" value="1"/>
</dbReference>
<evidence type="ECO:0000256" key="1">
    <source>
        <dbReference type="ARBA" id="ARBA00012506"/>
    </source>
</evidence>
<proteinExistence type="predicted"/>
<dbReference type="InterPro" id="IPR006675">
    <property type="entry name" value="HDIG_dom"/>
</dbReference>
<dbReference type="PROSITE" id="PS51831">
    <property type="entry name" value="HD"/>
    <property type="match status" value="1"/>
</dbReference>
<dbReference type="InterPro" id="IPR003607">
    <property type="entry name" value="HD/PDEase_dom"/>
</dbReference>
<evidence type="ECO:0000256" key="6">
    <source>
        <dbReference type="ARBA" id="ARBA00049417"/>
    </source>
</evidence>
<dbReference type="NCBIfam" id="TIGR00488">
    <property type="entry name" value="bis(5'-nucleosyl)-tetraphosphatase (symmetrical) YqeK"/>
    <property type="match status" value="1"/>
</dbReference>
<comment type="catalytic activity">
    <reaction evidence="6">
        <text>P(1),P(4)-bis(5'-adenosyl) tetraphosphate + H2O = 2 ADP + 2 H(+)</text>
        <dbReference type="Rhea" id="RHEA:24252"/>
        <dbReference type="ChEBI" id="CHEBI:15377"/>
        <dbReference type="ChEBI" id="CHEBI:15378"/>
        <dbReference type="ChEBI" id="CHEBI:58141"/>
        <dbReference type="ChEBI" id="CHEBI:456216"/>
        <dbReference type="EC" id="3.6.1.41"/>
    </reaction>
</comment>